<dbReference type="AlphaFoldDB" id="A0A4R3M3Q4"/>
<comment type="caution">
    <text evidence="1">The sequence shown here is derived from an EMBL/GenBank/DDBJ whole genome shotgun (WGS) entry which is preliminary data.</text>
</comment>
<reference evidence="1 2" key="1">
    <citation type="submission" date="2019-03" db="EMBL/GenBank/DDBJ databases">
        <title>Genomic Encyclopedia of Type Strains, Phase IV (KMG-IV): sequencing the most valuable type-strain genomes for metagenomic binning, comparative biology and taxonomic classification.</title>
        <authorList>
            <person name="Goeker M."/>
        </authorList>
    </citation>
    <scope>NUCLEOTIDE SEQUENCE [LARGE SCALE GENOMIC DNA]</scope>
    <source>
        <strain evidence="1 2">DSM 9035</strain>
    </source>
</reference>
<gene>
    <name evidence="1" type="ORF">EDC64_101413</name>
</gene>
<name>A0A4R3M3Q4_9HYPH</name>
<dbReference type="InterPro" id="IPR019600">
    <property type="entry name" value="Hemin_uptake_protein_HemP"/>
</dbReference>
<sequence>MAIVRLKAAPESPQAPNRRLSEACIDSADLFQGRRTVRIAHGDQIYTLTLTANEKLILTK</sequence>
<evidence type="ECO:0000313" key="1">
    <source>
        <dbReference type="EMBL" id="TCT07894.1"/>
    </source>
</evidence>
<dbReference type="OrthoDB" id="7691333at2"/>
<evidence type="ECO:0000313" key="2">
    <source>
        <dbReference type="Proteomes" id="UP000294664"/>
    </source>
</evidence>
<accession>A0A4R3M3Q4</accession>
<dbReference type="RefSeq" id="WP_132029318.1">
    <property type="nucleotide sequence ID" value="NZ_SMAI01000001.1"/>
</dbReference>
<dbReference type="Pfam" id="PF10636">
    <property type="entry name" value="hemP"/>
    <property type="match status" value="1"/>
</dbReference>
<dbReference type="Proteomes" id="UP000294664">
    <property type="component" value="Unassembled WGS sequence"/>
</dbReference>
<protein>
    <submittedName>
        <fullName evidence="1">Hemin uptake protein HemP</fullName>
    </submittedName>
</protein>
<keyword evidence="2" id="KW-1185">Reference proteome</keyword>
<dbReference type="Gene3D" id="2.10.70.10">
    <property type="entry name" value="Complement Module, domain 1"/>
    <property type="match status" value="1"/>
</dbReference>
<organism evidence="1 2">
    <name type="scientific">Aquabacter spiritensis</name>
    <dbReference type="NCBI Taxonomy" id="933073"/>
    <lineage>
        <taxon>Bacteria</taxon>
        <taxon>Pseudomonadati</taxon>
        <taxon>Pseudomonadota</taxon>
        <taxon>Alphaproteobacteria</taxon>
        <taxon>Hyphomicrobiales</taxon>
        <taxon>Xanthobacteraceae</taxon>
        <taxon>Aquabacter</taxon>
    </lineage>
</organism>
<proteinExistence type="predicted"/>
<dbReference type="EMBL" id="SMAI01000001">
    <property type="protein sequence ID" value="TCT07894.1"/>
    <property type="molecule type" value="Genomic_DNA"/>
</dbReference>